<dbReference type="RefSeq" id="WP_068132087.1">
    <property type="nucleotide sequence ID" value="NZ_CP042914.1"/>
</dbReference>
<reference evidence="8 9" key="1">
    <citation type="submission" date="2019-08" db="EMBL/GenBank/DDBJ databases">
        <title>Deep-cultivation of Planctomycetes and their phenomic and genomic characterization uncovers novel biology.</title>
        <authorList>
            <person name="Wiegand S."/>
            <person name="Jogler M."/>
            <person name="Boedeker C."/>
            <person name="Pinto D."/>
            <person name="Vollmers J."/>
            <person name="Rivas-Marin E."/>
            <person name="Kohn T."/>
            <person name="Peeters S.H."/>
            <person name="Heuer A."/>
            <person name="Rast P."/>
            <person name="Oberbeckmann S."/>
            <person name="Bunk B."/>
            <person name="Jeske O."/>
            <person name="Meyerdierks A."/>
            <person name="Storesund J.E."/>
            <person name="Kallscheuer N."/>
            <person name="Luecker S."/>
            <person name="Lage O.M."/>
            <person name="Pohl T."/>
            <person name="Merkel B.J."/>
            <person name="Hornburger P."/>
            <person name="Mueller R.-W."/>
            <person name="Bruemmer F."/>
            <person name="Labrenz M."/>
            <person name="Spormann A.M."/>
            <person name="Op den Camp H."/>
            <person name="Overmann J."/>
            <person name="Amann R."/>
            <person name="Jetten M.S.M."/>
            <person name="Mascher T."/>
            <person name="Medema M.H."/>
            <person name="Devos D.P."/>
            <person name="Kaster A.-K."/>
            <person name="Ovreas L."/>
            <person name="Rohde M."/>
            <person name="Galperin M.Y."/>
            <person name="Jogler C."/>
        </authorList>
    </citation>
    <scope>NUCLEOTIDE SEQUENCE [LARGE SCALE GENOMIC DNA]</scope>
    <source>
        <strain evidence="8 9">UC8</strain>
    </source>
</reference>
<dbReference type="Pfam" id="PF00482">
    <property type="entry name" value="T2SSF"/>
    <property type="match status" value="1"/>
</dbReference>
<evidence type="ECO:0000313" key="8">
    <source>
        <dbReference type="EMBL" id="QEG40854.1"/>
    </source>
</evidence>
<dbReference type="OrthoDB" id="254209at2"/>
<accession>A0A5B9QPH1</accession>
<feature type="domain" description="Type II secretion system protein GspF" evidence="7">
    <location>
        <begin position="128"/>
        <end position="251"/>
    </location>
</feature>
<dbReference type="EMBL" id="CP042914">
    <property type="protein sequence ID" value="QEG40854.1"/>
    <property type="molecule type" value="Genomic_DNA"/>
</dbReference>
<dbReference type="PANTHER" id="PTHR35007">
    <property type="entry name" value="INTEGRAL MEMBRANE PROTEIN-RELATED"/>
    <property type="match status" value="1"/>
</dbReference>
<dbReference type="InterPro" id="IPR018076">
    <property type="entry name" value="T2SS_GspF_dom"/>
</dbReference>
<keyword evidence="5 6" id="KW-0472">Membrane</keyword>
<evidence type="ECO:0000313" key="9">
    <source>
        <dbReference type="Proteomes" id="UP000325286"/>
    </source>
</evidence>
<feature type="transmembrane region" description="Helical" evidence="6">
    <location>
        <begin position="93"/>
        <end position="113"/>
    </location>
</feature>
<dbReference type="KEGG" id="rul:UC8_28720"/>
<keyword evidence="4 6" id="KW-1133">Transmembrane helix</keyword>
<feature type="transmembrane region" description="Helical" evidence="6">
    <location>
        <begin position="234"/>
        <end position="255"/>
    </location>
</feature>
<evidence type="ECO:0000256" key="1">
    <source>
        <dbReference type="ARBA" id="ARBA00004651"/>
    </source>
</evidence>
<feature type="transmembrane region" description="Helical" evidence="6">
    <location>
        <begin position="68"/>
        <end position="87"/>
    </location>
</feature>
<feature type="transmembrane region" description="Helical" evidence="6">
    <location>
        <begin position="6"/>
        <end position="25"/>
    </location>
</feature>
<feature type="transmembrane region" description="Helical" evidence="6">
    <location>
        <begin position="267"/>
        <end position="289"/>
    </location>
</feature>
<evidence type="ECO:0000259" key="7">
    <source>
        <dbReference type="Pfam" id="PF00482"/>
    </source>
</evidence>
<dbReference type="PANTHER" id="PTHR35007:SF1">
    <property type="entry name" value="PILUS ASSEMBLY PROTEIN"/>
    <property type="match status" value="1"/>
</dbReference>
<dbReference type="Proteomes" id="UP000325286">
    <property type="component" value="Chromosome"/>
</dbReference>
<proteinExistence type="predicted"/>
<comment type="subcellular location">
    <subcellularLocation>
        <location evidence="1">Cell membrane</location>
        <topology evidence="1">Multi-pass membrane protein</topology>
    </subcellularLocation>
</comment>
<organism evidence="8 9">
    <name type="scientific">Roseimaritima ulvae</name>
    <dbReference type="NCBI Taxonomy" id="980254"/>
    <lineage>
        <taxon>Bacteria</taxon>
        <taxon>Pseudomonadati</taxon>
        <taxon>Planctomycetota</taxon>
        <taxon>Planctomycetia</taxon>
        <taxon>Pirellulales</taxon>
        <taxon>Pirellulaceae</taxon>
        <taxon>Roseimaritima</taxon>
    </lineage>
</organism>
<evidence type="ECO:0000256" key="6">
    <source>
        <dbReference type="SAM" id="Phobius"/>
    </source>
</evidence>
<evidence type="ECO:0000256" key="4">
    <source>
        <dbReference type="ARBA" id="ARBA00022989"/>
    </source>
</evidence>
<gene>
    <name evidence="8" type="ORF">UC8_28720</name>
</gene>
<evidence type="ECO:0000256" key="3">
    <source>
        <dbReference type="ARBA" id="ARBA00022692"/>
    </source>
</evidence>
<protein>
    <submittedName>
        <fullName evidence="8">Bacterial type II secretion system protein F domain protein</fullName>
    </submittedName>
</protein>
<dbReference type="GO" id="GO:0005886">
    <property type="term" value="C:plasma membrane"/>
    <property type="evidence" value="ECO:0007669"/>
    <property type="project" value="UniProtKB-SubCell"/>
</dbReference>
<keyword evidence="3 6" id="KW-0812">Transmembrane</keyword>
<keyword evidence="2" id="KW-1003">Cell membrane</keyword>
<keyword evidence="9" id="KW-1185">Reference proteome</keyword>
<dbReference type="AlphaFoldDB" id="A0A5B9QPH1"/>
<evidence type="ECO:0000256" key="5">
    <source>
        <dbReference type="ARBA" id="ARBA00023136"/>
    </source>
</evidence>
<name>A0A5B9QPH1_9BACT</name>
<sequence>MGYVLFGFFGLMFLGGLAGIAVAAYRSQSAAVSRGRLDAGAASIRDSHSESNQLSPASARRSPVLRRYAWIGLFVAALVVLVLRSTLGIPWPYLAAIYVMAFLCCWQLDTIWLQYRIGKLEQQLADAIDMMVAGVKSGSSLQAALESSVVEARQPWRQEVQQMVSAIRYGQDPVEAAMDLSDRLPLERVTLFSQTLAVNWRVGGKLSVTLANVGRTIRDRIELSRRMHAMTTQARMSVISVVVVTYFIGALIWRNDPERMNGFLTSMIGQVLVSIGMALQAVGVVWISWMSKPKF</sequence>
<evidence type="ECO:0000256" key="2">
    <source>
        <dbReference type="ARBA" id="ARBA00022475"/>
    </source>
</evidence>